<dbReference type="GO" id="GO:0043565">
    <property type="term" value="F:sequence-specific DNA binding"/>
    <property type="evidence" value="ECO:0007669"/>
    <property type="project" value="TreeGrafter"/>
</dbReference>
<dbReference type="GO" id="GO:0003700">
    <property type="term" value="F:DNA-binding transcription factor activity"/>
    <property type="evidence" value="ECO:0007669"/>
    <property type="project" value="InterPro"/>
</dbReference>
<evidence type="ECO:0000256" key="3">
    <source>
        <dbReference type="ARBA" id="ARBA00023125"/>
    </source>
</evidence>
<dbReference type="AlphaFoldDB" id="A0A3B0TTS3"/>
<evidence type="ECO:0000256" key="4">
    <source>
        <dbReference type="ARBA" id="ARBA00023163"/>
    </source>
</evidence>
<dbReference type="InterPro" id="IPR058163">
    <property type="entry name" value="LysR-type_TF_proteobact-type"/>
</dbReference>
<dbReference type="SUPFAM" id="SSF46785">
    <property type="entry name" value="Winged helix' DNA-binding domain"/>
    <property type="match status" value="1"/>
</dbReference>
<name>A0A3B0TTS3_9ZZZZ</name>
<evidence type="ECO:0000259" key="5">
    <source>
        <dbReference type="PROSITE" id="PS50931"/>
    </source>
</evidence>
<proteinExistence type="inferred from homology"/>
<dbReference type="Gene3D" id="3.40.190.290">
    <property type="match status" value="1"/>
</dbReference>
<evidence type="ECO:0000256" key="1">
    <source>
        <dbReference type="ARBA" id="ARBA00009437"/>
    </source>
</evidence>
<gene>
    <name evidence="6" type="ORF">MNBD_ALPHA11-2240</name>
</gene>
<dbReference type="SUPFAM" id="SSF53850">
    <property type="entry name" value="Periplasmic binding protein-like II"/>
    <property type="match status" value="1"/>
</dbReference>
<dbReference type="Gene3D" id="1.10.10.10">
    <property type="entry name" value="Winged helix-like DNA-binding domain superfamily/Winged helix DNA-binding domain"/>
    <property type="match status" value="1"/>
</dbReference>
<organism evidence="6">
    <name type="scientific">hydrothermal vent metagenome</name>
    <dbReference type="NCBI Taxonomy" id="652676"/>
    <lineage>
        <taxon>unclassified sequences</taxon>
        <taxon>metagenomes</taxon>
        <taxon>ecological metagenomes</taxon>
    </lineage>
</organism>
<dbReference type="Pfam" id="PF03466">
    <property type="entry name" value="LysR_substrate"/>
    <property type="match status" value="1"/>
</dbReference>
<dbReference type="PROSITE" id="PS50931">
    <property type="entry name" value="HTH_LYSR"/>
    <property type="match status" value="1"/>
</dbReference>
<dbReference type="GO" id="GO:0006351">
    <property type="term" value="P:DNA-templated transcription"/>
    <property type="evidence" value="ECO:0007669"/>
    <property type="project" value="TreeGrafter"/>
</dbReference>
<dbReference type="Pfam" id="PF00126">
    <property type="entry name" value="HTH_1"/>
    <property type="match status" value="1"/>
</dbReference>
<evidence type="ECO:0000313" key="6">
    <source>
        <dbReference type="EMBL" id="VAW21368.1"/>
    </source>
</evidence>
<dbReference type="InterPro" id="IPR036390">
    <property type="entry name" value="WH_DNA-bd_sf"/>
</dbReference>
<dbReference type="InterPro" id="IPR005119">
    <property type="entry name" value="LysR_subst-bd"/>
</dbReference>
<dbReference type="PANTHER" id="PTHR30537:SF3">
    <property type="entry name" value="TRANSCRIPTIONAL REGULATORY PROTEIN"/>
    <property type="match status" value="1"/>
</dbReference>
<reference evidence="6" key="1">
    <citation type="submission" date="2018-06" db="EMBL/GenBank/DDBJ databases">
        <authorList>
            <person name="Zhirakovskaya E."/>
        </authorList>
    </citation>
    <scope>NUCLEOTIDE SEQUENCE</scope>
</reference>
<dbReference type="PANTHER" id="PTHR30537">
    <property type="entry name" value="HTH-TYPE TRANSCRIPTIONAL REGULATOR"/>
    <property type="match status" value="1"/>
</dbReference>
<dbReference type="PRINTS" id="PR00039">
    <property type="entry name" value="HTHLYSR"/>
</dbReference>
<evidence type="ECO:0000256" key="2">
    <source>
        <dbReference type="ARBA" id="ARBA00023015"/>
    </source>
</evidence>
<accession>A0A3B0TTS3</accession>
<sequence length="298" mass="33254">MNRASPDWTLWRSFGAVIEQGSLSGAARQLGVSQPTIGRHIQTLESELGATLFIRTIKGFEPNASAMRLFEQVKMAKNSLSEAAILAEGSNAKLSGAVRITASTITSHYILPKMLAQLREQFPSIEIELVPSDSAENLLMRECDIAVRMFRPTQLELIARKIGQSPMTCCAHTQYLAKNGAPKDIKDLYDFDLVGFDRSELLLSVARQLGFDLQRHHFTLRTDSQTAMWEMIKAGLGIGFAQTVLVDAEPEIETILSQLIIPPLQIWLTTHKELFTSARIRVIYDRLGELLGDYFSTE</sequence>
<keyword evidence="4" id="KW-0804">Transcription</keyword>
<dbReference type="InterPro" id="IPR000847">
    <property type="entry name" value="LysR_HTH_N"/>
</dbReference>
<keyword evidence="3" id="KW-0238">DNA-binding</keyword>
<comment type="similarity">
    <text evidence="1">Belongs to the LysR transcriptional regulatory family.</text>
</comment>
<protein>
    <submittedName>
        <fullName evidence="6">Transcriptional regulator, LysR family</fullName>
    </submittedName>
</protein>
<keyword evidence="2" id="KW-0805">Transcription regulation</keyword>
<feature type="domain" description="HTH lysR-type" evidence="5">
    <location>
        <begin position="6"/>
        <end position="63"/>
    </location>
</feature>
<dbReference type="EMBL" id="UOEQ01000345">
    <property type="protein sequence ID" value="VAW21368.1"/>
    <property type="molecule type" value="Genomic_DNA"/>
</dbReference>
<dbReference type="InterPro" id="IPR036388">
    <property type="entry name" value="WH-like_DNA-bd_sf"/>
</dbReference>